<name>A0A346Y6E0_9ACTN</name>
<gene>
    <name evidence="2" type="ORF">DVS28_b0267</name>
</gene>
<keyword evidence="3" id="KW-1185">Reference proteome</keyword>
<proteinExistence type="predicted"/>
<reference evidence="2 3" key="1">
    <citation type="submission" date="2018-09" db="EMBL/GenBank/DDBJ databases">
        <title>Complete genome sequence of Euzebya sp. DY32-46 isolated from seawater of Pacific Ocean.</title>
        <authorList>
            <person name="Xu L."/>
            <person name="Wu Y.-H."/>
            <person name="Xu X.-W."/>
        </authorList>
    </citation>
    <scope>NUCLEOTIDE SEQUENCE [LARGE SCALE GENOMIC DNA]</scope>
    <source>
        <strain evidence="2 3">DY32-46</strain>
        <plasmid evidence="3">pedy32-46i</plasmid>
    </source>
</reference>
<keyword evidence="2" id="KW-0614">Plasmid</keyword>
<evidence type="ECO:0000256" key="1">
    <source>
        <dbReference type="SAM" id="MobiDB-lite"/>
    </source>
</evidence>
<geneLocation type="plasmid" evidence="3">
    <name>pedy32-46i</name>
</geneLocation>
<sequence length="215" mass="23424">MLGQHDATRTCGYTTADGLACPEPARPGETRCAEHAPERWTTGGLLGLTDLDIRILRSQGITPEQVAAYPRHLVPSSIRDLVEAGIGPERAQGWPQRFTFGSELVAMITAGLDPATADPYPERFSGSEIVELHRAGLTPSAADNWPVRFDGHDIAYLAAKRLPPRYCDAYPDWMAPSVIARLHSVGVTPEVIAGTADMWTEAMSEDEIEQFLSLL</sequence>
<feature type="region of interest" description="Disordered" evidence="1">
    <location>
        <begin position="13"/>
        <end position="32"/>
    </location>
</feature>
<dbReference type="EMBL" id="CP031166">
    <property type="protein sequence ID" value="AXV10037.1"/>
    <property type="molecule type" value="Genomic_DNA"/>
</dbReference>
<dbReference type="Proteomes" id="UP000264006">
    <property type="component" value="Plasmid pEDY32-46I"/>
</dbReference>
<evidence type="ECO:0000313" key="2">
    <source>
        <dbReference type="EMBL" id="AXV10037.1"/>
    </source>
</evidence>
<dbReference type="KEGG" id="euz:DVS28_b0267"/>
<accession>A0A346Y6E0</accession>
<protein>
    <submittedName>
        <fullName evidence="2">Uncharacterized protein</fullName>
    </submittedName>
</protein>
<dbReference type="AlphaFoldDB" id="A0A346Y6E0"/>
<evidence type="ECO:0000313" key="3">
    <source>
        <dbReference type="Proteomes" id="UP000264006"/>
    </source>
</evidence>
<organism evidence="2 3">
    <name type="scientific">Euzebya pacifica</name>
    <dbReference type="NCBI Taxonomy" id="1608957"/>
    <lineage>
        <taxon>Bacteria</taxon>
        <taxon>Bacillati</taxon>
        <taxon>Actinomycetota</taxon>
        <taxon>Nitriliruptoria</taxon>
        <taxon>Euzebyales</taxon>
    </lineage>
</organism>